<keyword evidence="3" id="KW-1185">Reference proteome</keyword>
<name>A0A344L5G0_9PSEU</name>
<feature type="transmembrane region" description="Helical" evidence="1">
    <location>
        <begin position="25"/>
        <end position="48"/>
    </location>
</feature>
<dbReference type="Proteomes" id="UP000250434">
    <property type="component" value="Chromosome"/>
</dbReference>
<evidence type="ECO:0000313" key="3">
    <source>
        <dbReference type="Proteomes" id="UP000250434"/>
    </source>
</evidence>
<protein>
    <submittedName>
        <fullName evidence="2">Uncharacterized protein</fullName>
    </submittedName>
</protein>
<keyword evidence="1" id="KW-0472">Membrane</keyword>
<sequence length="63" mass="7053">MIQGIGGLIQGAVHPDYHGWYLMHYIFDATGARIAANIGMILVGSFLLHITRDTKKKKEVEQQ</sequence>
<gene>
    <name evidence="2" type="ORF">A4R43_12570</name>
</gene>
<accession>A0A344L5G0</accession>
<proteinExistence type="predicted"/>
<evidence type="ECO:0000313" key="2">
    <source>
        <dbReference type="EMBL" id="AXB43284.1"/>
    </source>
</evidence>
<evidence type="ECO:0000256" key="1">
    <source>
        <dbReference type="SAM" id="Phobius"/>
    </source>
</evidence>
<dbReference type="KEGG" id="aab:A4R43_12570"/>
<keyword evidence="1" id="KW-0812">Transmembrane</keyword>
<dbReference type="RefSeq" id="WP_113692529.1">
    <property type="nucleotide sequence ID" value="NZ_CP015163.1"/>
</dbReference>
<keyword evidence="1" id="KW-1133">Transmembrane helix</keyword>
<dbReference type="EMBL" id="CP015163">
    <property type="protein sequence ID" value="AXB43284.1"/>
    <property type="molecule type" value="Genomic_DNA"/>
</dbReference>
<dbReference type="AlphaFoldDB" id="A0A344L5G0"/>
<organism evidence="2 3">
    <name type="scientific">Amycolatopsis albispora</name>
    <dbReference type="NCBI Taxonomy" id="1804986"/>
    <lineage>
        <taxon>Bacteria</taxon>
        <taxon>Bacillati</taxon>
        <taxon>Actinomycetota</taxon>
        <taxon>Actinomycetes</taxon>
        <taxon>Pseudonocardiales</taxon>
        <taxon>Pseudonocardiaceae</taxon>
        <taxon>Amycolatopsis</taxon>
    </lineage>
</organism>
<reference evidence="2 3" key="1">
    <citation type="submission" date="2016-04" db="EMBL/GenBank/DDBJ databases">
        <title>Complete genome sequence and analysis of deep-sea sediment isolate, Amycolatopsis sp. WP1.</title>
        <authorList>
            <person name="Wang H."/>
            <person name="Chen S."/>
            <person name="Wu Q."/>
        </authorList>
    </citation>
    <scope>NUCLEOTIDE SEQUENCE [LARGE SCALE GENOMIC DNA]</scope>
    <source>
        <strain evidence="2 3">WP1</strain>
    </source>
</reference>